<dbReference type="PROSITE" id="PS51272">
    <property type="entry name" value="SLH"/>
    <property type="match status" value="3"/>
</dbReference>
<name>A0ABT0QYP1_9MICO</name>
<proteinExistence type="predicted"/>
<evidence type="ECO:0000313" key="4">
    <source>
        <dbReference type="Proteomes" id="UP001203761"/>
    </source>
</evidence>
<dbReference type="PANTHER" id="PTHR43308">
    <property type="entry name" value="OUTER MEMBRANE PROTEIN ALPHA-RELATED"/>
    <property type="match status" value="1"/>
</dbReference>
<dbReference type="Proteomes" id="UP001203761">
    <property type="component" value="Unassembled WGS sequence"/>
</dbReference>
<sequence length="573" mass="58709">MSRGIIPTPSSSPSLTAPTAISTRRGRTGRSPTGPSATPGSSPSARFDTARATIAAGSTGSAPVTIRNDDSEALPAGRATASGLPSGWTAGTVDVPALAPGESATVSVPITVGSTQVAGAFTADVRVTAGRFALRGDLEVTVDVGAAPTIGAAITGARADGDRDLATRPYAAGEQVPYTFRVTSTGSIAETVAPASGPFAPFVPPGPGNCRWTSLAPGAAYSCTTPRHLVTESELADGYFVADSVWTISASGQADVRLPVSGGEVDLLVRAPALELTRTAELVDADGDGFASAGDSVRVTTTARNSGNVRLQAVEGAVAAGPLAPGQTASSESVIALTAADIAAGSVTIPAAAATGSNGSKTAEAHLGETAMELEVQPEAPQRFSDVAPGDMFYDEISWLAERGITTGYPDGTFRPTASVNRDAMAAYLYRMAGSPAVTAPRSQPFSDVTPGMEHYDAIIWAYQNGIVKGWPDGTFRPTTPITRDAMAAFVHRYAGSPQLPAPGAAVFADVPAGSQFAAEIAWMKQEGITTGWPDGTYRPLSTTQRDAMAAFLFRMENPQDGSPRIAFRSQQG</sequence>
<dbReference type="EMBL" id="JAKNCJ010000002">
    <property type="protein sequence ID" value="MCL6422776.1"/>
    <property type="molecule type" value="Genomic_DNA"/>
</dbReference>
<feature type="domain" description="SLH" evidence="2">
    <location>
        <begin position="508"/>
        <end position="567"/>
    </location>
</feature>
<dbReference type="Pfam" id="PF00395">
    <property type="entry name" value="SLH"/>
    <property type="match status" value="3"/>
</dbReference>
<feature type="domain" description="SLH" evidence="2">
    <location>
        <begin position="445"/>
        <end position="505"/>
    </location>
</feature>
<protein>
    <submittedName>
        <fullName evidence="3">S-layer homology domain-containing protein</fullName>
    </submittedName>
</protein>
<gene>
    <name evidence="3" type="ORF">Bequi_05135</name>
</gene>
<evidence type="ECO:0000256" key="1">
    <source>
        <dbReference type="SAM" id="MobiDB-lite"/>
    </source>
</evidence>
<keyword evidence="4" id="KW-1185">Reference proteome</keyword>
<feature type="region of interest" description="Disordered" evidence="1">
    <location>
        <begin position="1"/>
        <end position="46"/>
    </location>
</feature>
<comment type="caution">
    <text evidence="3">The sequence shown here is derived from an EMBL/GenBank/DDBJ whole genome shotgun (WGS) entry which is preliminary data.</text>
</comment>
<evidence type="ECO:0000313" key="3">
    <source>
        <dbReference type="EMBL" id="MCL6422776.1"/>
    </source>
</evidence>
<dbReference type="Gene3D" id="2.60.40.10">
    <property type="entry name" value="Immunoglobulins"/>
    <property type="match status" value="1"/>
</dbReference>
<accession>A0ABT0QYP1</accession>
<dbReference type="InterPro" id="IPR051465">
    <property type="entry name" value="Cell_Envelope_Struct_Comp"/>
</dbReference>
<dbReference type="InterPro" id="IPR001119">
    <property type="entry name" value="SLH_dom"/>
</dbReference>
<feature type="domain" description="SLH" evidence="2">
    <location>
        <begin position="380"/>
        <end position="443"/>
    </location>
</feature>
<dbReference type="Pfam" id="PF10633">
    <property type="entry name" value="NPCBM_assoc"/>
    <property type="match status" value="1"/>
</dbReference>
<dbReference type="InterPro" id="IPR018905">
    <property type="entry name" value="A-galactase_NEW3"/>
</dbReference>
<reference evidence="3" key="1">
    <citation type="submission" date="2022-02" db="EMBL/GenBank/DDBJ databases">
        <authorList>
            <person name="Lee M."/>
            <person name="Kim S.-J."/>
            <person name="Jung M.-Y."/>
        </authorList>
    </citation>
    <scope>NUCLEOTIDE SEQUENCE</scope>
    <source>
        <strain evidence="3">JHP9</strain>
    </source>
</reference>
<organism evidence="3 4">
    <name type="scientific">Brachybacterium equifaecis</name>
    <dbReference type="NCBI Taxonomy" id="2910770"/>
    <lineage>
        <taxon>Bacteria</taxon>
        <taxon>Bacillati</taxon>
        <taxon>Actinomycetota</taxon>
        <taxon>Actinomycetes</taxon>
        <taxon>Micrococcales</taxon>
        <taxon>Dermabacteraceae</taxon>
        <taxon>Brachybacterium</taxon>
    </lineage>
</organism>
<evidence type="ECO:0000259" key="2">
    <source>
        <dbReference type="PROSITE" id="PS51272"/>
    </source>
</evidence>
<dbReference type="InterPro" id="IPR013783">
    <property type="entry name" value="Ig-like_fold"/>
</dbReference>